<accession>A0A0P9CAG6</accession>
<feature type="compositionally biased region" description="Polar residues" evidence="11">
    <location>
        <begin position="1"/>
        <end position="13"/>
    </location>
</feature>
<comment type="pathway">
    <text evidence="9">Protein modification; lipoprotein biosynthesis (signal peptide cleavage).</text>
</comment>
<dbReference type="PATRIC" id="fig|471514.4.peg.4972"/>
<name>A0A0P9CAG6_9BACL</name>
<evidence type="ECO:0000256" key="8">
    <source>
        <dbReference type="ARBA" id="ARBA00023136"/>
    </source>
</evidence>
<dbReference type="GO" id="GO:0004190">
    <property type="term" value="F:aspartic-type endopeptidase activity"/>
    <property type="evidence" value="ECO:0007669"/>
    <property type="project" value="UniProtKB-UniRule"/>
</dbReference>
<evidence type="ECO:0000256" key="4">
    <source>
        <dbReference type="ARBA" id="ARBA00022692"/>
    </source>
</evidence>
<evidence type="ECO:0000313" key="13">
    <source>
        <dbReference type="Proteomes" id="UP000050482"/>
    </source>
</evidence>
<sequence>MNPMKQNRASLQPNGLAPNGLHPNGLDPNGLDPNGLDPNGLDPNGLDPNRLRRTSKHRGMWLGVLVLALTLTADRIIKIATNRGFRANLGFVRWTWLHNYGAAGGMLYGDRAFLIAIGLLVTAFFFTIPWFVTIRSYTFWLGWGLGTGGTMGNLWDRIVHGYVTDMFQFPHQHGVFNLSDLAINLGFILMIVVWIAGEVFKSRKSQATRDREVVELTEDSANE</sequence>
<keyword evidence="7 9" id="KW-1133">Transmembrane helix</keyword>
<keyword evidence="5 9" id="KW-0064">Aspartyl protease</keyword>
<evidence type="ECO:0000256" key="7">
    <source>
        <dbReference type="ARBA" id="ARBA00022989"/>
    </source>
</evidence>
<evidence type="ECO:0000256" key="10">
    <source>
        <dbReference type="RuleBase" id="RU004181"/>
    </source>
</evidence>
<comment type="similarity">
    <text evidence="1 9 10">Belongs to the peptidase A8 family.</text>
</comment>
<reference evidence="12 13" key="1">
    <citation type="submission" date="2015-09" db="EMBL/GenBank/DDBJ databases">
        <title>Draft genome sequence of Alicyclobacillus ferrooxydans DSM 22381.</title>
        <authorList>
            <person name="Hemp J."/>
        </authorList>
    </citation>
    <scope>NUCLEOTIDE SEQUENCE [LARGE SCALE GENOMIC DNA]</scope>
    <source>
        <strain evidence="12 13">TC-34</strain>
    </source>
</reference>
<proteinExistence type="inferred from homology"/>
<evidence type="ECO:0000256" key="1">
    <source>
        <dbReference type="ARBA" id="ARBA00006139"/>
    </source>
</evidence>
<dbReference type="PANTHER" id="PTHR33695:SF1">
    <property type="entry name" value="LIPOPROTEIN SIGNAL PEPTIDASE"/>
    <property type="match status" value="1"/>
</dbReference>
<comment type="catalytic activity">
    <reaction evidence="9">
        <text>Release of signal peptides from bacterial membrane prolipoproteins. Hydrolyzes -Xaa-Yaa-Zaa-|-(S,diacylglyceryl)Cys-, in which Xaa is hydrophobic (preferably Leu), and Yaa (Ala or Ser) and Zaa (Gly or Ala) have small, neutral side chains.</text>
        <dbReference type="EC" id="3.4.23.36"/>
    </reaction>
</comment>
<dbReference type="HAMAP" id="MF_00161">
    <property type="entry name" value="LspA"/>
    <property type="match status" value="1"/>
</dbReference>
<keyword evidence="4 9" id="KW-0812">Transmembrane</keyword>
<comment type="subcellular location">
    <subcellularLocation>
        <location evidence="9">Cell membrane</location>
        <topology evidence="9">Multi-pass membrane protein</topology>
    </subcellularLocation>
</comment>
<dbReference type="STRING" id="471514.AN477_17545"/>
<feature type="active site" evidence="9">
    <location>
        <position position="180"/>
    </location>
</feature>
<dbReference type="PRINTS" id="PR00781">
    <property type="entry name" value="LIPOSIGPTASE"/>
</dbReference>
<dbReference type="GO" id="GO:0005886">
    <property type="term" value="C:plasma membrane"/>
    <property type="evidence" value="ECO:0007669"/>
    <property type="project" value="UniProtKB-SubCell"/>
</dbReference>
<comment type="function">
    <text evidence="9">This protein specifically catalyzes the removal of signal peptides from prolipoproteins.</text>
</comment>
<feature type="transmembrane region" description="Helical" evidence="9">
    <location>
        <begin position="137"/>
        <end position="155"/>
    </location>
</feature>
<dbReference type="EMBL" id="LJCO01000077">
    <property type="protein sequence ID" value="KPV42411.1"/>
    <property type="molecule type" value="Genomic_DNA"/>
</dbReference>
<dbReference type="PANTHER" id="PTHR33695">
    <property type="entry name" value="LIPOPROTEIN SIGNAL PEPTIDASE"/>
    <property type="match status" value="1"/>
</dbReference>
<feature type="transmembrane region" description="Helical" evidence="9">
    <location>
        <begin position="59"/>
        <end position="77"/>
    </location>
</feature>
<evidence type="ECO:0000256" key="5">
    <source>
        <dbReference type="ARBA" id="ARBA00022750"/>
    </source>
</evidence>
<evidence type="ECO:0000256" key="11">
    <source>
        <dbReference type="SAM" id="MobiDB-lite"/>
    </source>
</evidence>
<feature type="transmembrane region" description="Helical" evidence="9">
    <location>
        <begin position="112"/>
        <end position="132"/>
    </location>
</feature>
<feature type="transmembrane region" description="Helical" evidence="9">
    <location>
        <begin position="175"/>
        <end position="196"/>
    </location>
</feature>
<dbReference type="Proteomes" id="UP000050482">
    <property type="component" value="Unassembled WGS sequence"/>
</dbReference>
<evidence type="ECO:0000313" key="12">
    <source>
        <dbReference type="EMBL" id="KPV42411.1"/>
    </source>
</evidence>
<protein>
    <recommendedName>
        <fullName evidence="9">Lipoprotein signal peptidase</fullName>
        <ecNumber evidence="9">3.4.23.36</ecNumber>
    </recommendedName>
    <alternativeName>
        <fullName evidence="9">Prolipoprotein signal peptidase</fullName>
    </alternativeName>
    <alternativeName>
        <fullName evidence="9">Signal peptidase II</fullName>
        <shortName evidence="9">SPase II</shortName>
    </alternativeName>
</protein>
<keyword evidence="6 9" id="KW-0378">Hydrolase</keyword>
<gene>
    <name evidence="9" type="primary">lspA</name>
    <name evidence="12" type="ORF">AN477_17545</name>
</gene>
<evidence type="ECO:0000256" key="9">
    <source>
        <dbReference type="HAMAP-Rule" id="MF_00161"/>
    </source>
</evidence>
<evidence type="ECO:0000256" key="2">
    <source>
        <dbReference type="ARBA" id="ARBA00022475"/>
    </source>
</evidence>
<keyword evidence="13" id="KW-1185">Reference proteome</keyword>
<dbReference type="InterPro" id="IPR001872">
    <property type="entry name" value="Peptidase_A8"/>
</dbReference>
<keyword evidence="2 9" id="KW-1003">Cell membrane</keyword>
<comment type="caution">
    <text evidence="12">The sequence shown here is derived from an EMBL/GenBank/DDBJ whole genome shotgun (WGS) entry which is preliminary data.</text>
</comment>
<keyword evidence="8 9" id="KW-0472">Membrane</keyword>
<organism evidence="12 13">
    <name type="scientific">Alicyclobacillus ferrooxydans</name>
    <dbReference type="NCBI Taxonomy" id="471514"/>
    <lineage>
        <taxon>Bacteria</taxon>
        <taxon>Bacillati</taxon>
        <taxon>Bacillota</taxon>
        <taxon>Bacilli</taxon>
        <taxon>Bacillales</taxon>
        <taxon>Alicyclobacillaceae</taxon>
        <taxon>Alicyclobacillus</taxon>
    </lineage>
</organism>
<keyword evidence="3 9" id="KW-0645">Protease</keyword>
<dbReference type="AlphaFoldDB" id="A0A0P9CAG6"/>
<feature type="active site" evidence="9">
    <location>
        <position position="165"/>
    </location>
</feature>
<dbReference type="GO" id="GO:0006508">
    <property type="term" value="P:proteolysis"/>
    <property type="evidence" value="ECO:0007669"/>
    <property type="project" value="UniProtKB-KW"/>
</dbReference>
<dbReference type="UniPathway" id="UPA00665"/>
<feature type="region of interest" description="Disordered" evidence="11">
    <location>
        <begin position="1"/>
        <end position="49"/>
    </location>
</feature>
<dbReference type="Pfam" id="PF01252">
    <property type="entry name" value="Peptidase_A8"/>
    <property type="match status" value="1"/>
</dbReference>
<evidence type="ECO:0000256" key="3">
    <source>
        <dbReference type="ARBA" id="ARBA00022670"/>
    </source>
</evidence>
<dbReference type="EC" id="3.4.23.36" evidence="9"/>
<evidence type="ECO:0000256" key="6">
    <source>
        <dbReference type="ARBA" id="ARBA00022801"/>
    </source>
</evidence>